<name>A0A1N6EJF4_9FLAO</name>
<evidence type="ECO:0000256" key="1">
    <source>
        <dbReference type="ARBA" id="ARBA00022729"/>
    </source>
</evidence>
<gene>
    <name evidence="3" type="ORF">SAMN05444409_0673</name>
</gene>
<evidence type="ECO:0000313" key="4">
    <source>
        <dbReference type="Proteomes" id="UP000185207"/>
    </source>
</evidence>
<organism evidence="3 4">
    <name type="scientific">Epilithonimonas zeae</name>
    <dbReference type="NCBI Taxonomy" id="1416779"/>
    <lineage>
        <taxon>Bacteria</taxon>
        <taxon>Pseudomonadati</taxon>
        <taxon>Bacteroidota</taxon>
        <taxon>Flavobacteriia</taxon>
        <taxon>Flavobacteriales</taxon>
        <taxon>Weeksellaceae</taxon>
        <taxon>Chryseobacterium group</taxon>
        <taxon>Epilithonimonas</taxon>
    </lineage>
</organism>
<feature type="signal peptide" evidence="2">
    <location>
        <begin position="1"/>
        <end position="22"/>
    </location>
</feature>
<dbReference type="EMBL" id="FSRK01000001">
    <property type="protein sequence ID" value="SIN83179.1"/>
    <property type="molecule type" value="Genomic_DNA"/>
</dbReference>
<dbReference type="Proteomes" id="UP000185207">
    <property type="component" value="Unassembled WGS sequence"/>
</dbReference>
<keyword evidence="4" id="KW-1185">Reference proteome</keyword>
<sequence>MKKLLFSLMFAGISAVTFNAQSKTWDFSDTSKFPAGAIATDKTVDGLSFVTGGSSLTIATNSLATFDDGYAPTQRLQFGGNSYSGSTNPAVGTTSMPTRRYLQFAVSNNAVIKFWARGGGANRSILISDETGKVLSSTTFAGNTTADIAIATYTYTGAAGNILITTGSGDNSLYKIEYTDNATMAVGDVKSKNKLNAFSAGNKIYIKDLDAKNTQINVYSANGTLVKSLKTTFDTDFVIDTKGVYVVNMKSEAGVKSVKVMIK</sequence>
<evidence type="ECO:0000313" key="3">
    <source>
        <dbReference type="EMBL" id="SIN83179.1"/>
    </source>
</evidence>
<accession>A0A1N6EJF4</accession>
<keyword evidence="1 2" id="KW-0732">Signal</keyword>
<dbReference type="AlphaFoldDB" id="A0A1N6EJF4"/>
<dbReference type="NCBIfam" id="TIGR04183">
    <property type="entry name" value="Por_Secre_tail"/>
    <property type="match status" value="1"/>
</dbReference>
<proteinExistence type="predicted"/>
<dbReference type="InterPro" id="IPR026444">
    <property type="entry name" value="Secre_tail"/>
</dbReference>
<protein>
    <submittedName>
        <fullName evidence="3">Por secretion system C-terminal sorting domain-containing protein</fullName>
    </submittedName>
</protein>
<feature type="chain" id="PRO_5013133861" evidence="2">
    <location>
        <begin position="23"/>
        <end position="263"/>
    </location>
</feature>
<reference evidence="4" key="1">
    <citation type="submission" date="2016-11" db="EMBL/GenBank/DDBJ databases">
        <authorList>
            <person name="Varghese N."/>
            <person name="Submissions S."/>
        </authorList>
    </citation>
    <scope>NUCLEOTIDE SEQUENCE [LARGE SCALE GENOMIC DNA]</scope>
    <source>
        <strain evidence="4">DSM 27623</strain>
    </source>
</reference>
<dbReference type="RefSeq" id="WP_175565861.1">
    <property type="nucleotide sequence ID" value="NZ_FSRK01000001.1"/>
</dbReference>
<evidence type="ECO:0000256" key="2">
    <source>
        <dbReference type="SAM" id="SignalP"/>
    </source>
</evidence>